<sequence length="124" mass="13972">MLLRKLEESNNKVDSLQETILQLTAEKEALKSQAHLEGKISQYARAYYNDELCAFDQLKLKVESGALFLQLRAMLSQTDERNKASTEQEPTPAVHDHVNGQISVFSKDLDKITNENECAGGMEE</sequence>
<gene>
    <name evidence="3" type="ORF">TcWFU_009861</name>
</gene>
<name>A0ABR4QEL6_9CEST</name>
<keyword evidence="4" id="KW-1185">Reference proteome</keyword>
<evidence type="ECO:0000313" key="3">
    <source>
        <dbReference type="EMBL" id="KAL5108228.1"/>
    </source>
</evidence>
<proteinExistence type="predicted"/>
<evidence type="ECO:0000256" key="2">
    <source>
        <dbReference type="SAM" id="MobiDB-lite"/>
    </source>
</evidence>
<evidence type="ECO:0000256" key="1">
    <source>
        <dbReference type="SAM" id="Coils"/>
    </source>
</evidence>
<keyword evidence="1" id="KW-0175">Coiled coil</keyword>
<accession>A0ABR4QEL6</accession>
<organism evidence="3 4">
    <name type="scientific">Taenia crassiceps</name>
    <dbReference type="NCBI Taxonomy" id="6207"/>
    <lineage>
        <taxon>Eukaryota</taxon>
        <taxon>Metazoa</taxon>
        <taxon>Spiralia</taxon>
        <taxon>Lophotrochozoa</taxon>
        <taxon>Platyhelminthes</taxon>
        <taxon>Cestoda</taxon>
        <taxon>Eucestoda</taxon>
        <taxon>Cyclophyllidea</taxon>
        <taxon>Taeniidae</taxon>
        <taxon>Taenia</taxon>
    </lineage>
</organism>
<dbReference type="EMBL" id="JAKROA010000004">
    <property type="protein sequence ID" value="KAL5108228.1"/>
    <property type="molecule type" value="Genomic_DNA"/>
</dbReference>
<feature type="coiled-coil region" evidence="1">
    <location>
        <begin position="6"/>
        <end position="33"/>
    </location>
</feature>
<dbReference type="Proteomes" id="UP001651158">
    <property type="component" value="Unassembled WGS sequence"/>
</dbReference>
<reference evidence="3 4" key="1">
    <citation type="journal article" date="2022" name="Front. Cell. Infect. Microbiol.">
        <title>The Genomes of Two Strains of Taenia crassiceps the Animal Model for the Study of Human Cysticercosis.</title>
        <authorList>
            <person name="Bobes R.J."/>
            <person name="Estrada K."/>
            <person name="Rios-Valencia D.G."/>
            <person name="Calderon-Gallegos A."/>
            <person name="de la Torre P."/>
            <person name="Carrero J.C."/>
            <person name="Sanchez-Flores A."/>
            <person name="Laclette J.P."/>
        </authorList>
    </citation>
    <scope>NUCLEOTIDE SEQUENCE [LARGE SCALE GENOMIC DNA]</scope>
    <source>
        <strain evidence="3">WFUcys</strain>
    </source>
</reference>
<evidence type="ECO:0000313" key="4">
    <source>
        <dbReference type="Proteomes" id="UP001651158"/>
    </source>
</evidence>
<protein>
    <submittedName>
        <fullName evidence="3">Uncharacterized protein</fullName>
    </submittedName>
</protein>
<comment type="caution">
    <text evidence="3">The sequence shown here is derived from an EMBL/GenBank/DDBJ whole genome shotgun (WGS) entry which is preliminary data.</text>
</comment>
<feature type="region of interest" description="Disordered" evidence="2">
    <location>
        <begin position="78"/>
        <end position="97"/>
    </location>
</feature>